<gene>
    <name evidence="18" type="ORF">IEQ34_017272</name>
</gene>
<keyword evidence="19" id="KW-1185">Reference proteome</keyword>
<reference evidence="18 19" key="1">
    <citation type="journal article" date="2021" name="Hortic Res">
        <title>Chromosome-scale assembly of the Dendrobium chrysotoxum genome enhances the understanding of orchid evolution.</title>
        <authorList>
            <person name="Zhang Y."/>
            <person name="Zhang G.Q."/>
            <person name="Zhang D."/>
            <person name="Liu X.D."/>
            <person name="Xu X.Y."/>
            <person name="Sun W.H."/>
            <person name="Yu X."/>
            <person name="Zhu X."/>
            <person name="Wang Z.W."/>
            <person name="Zhao X."/>
            <person name="Zhong W.Y."/>
            <person name="Chen H."/>
            <person name="Yin W.L."/>
            <person name="Huang T."/>
            <person name="Niu S.C."/>
            <person name="Liu Z.J."/>
        </authorList>
    </citation>
    <scope>NUCLEOTIDE SEQUENCE [LARGE SCALE GENOMIC DNA]</scope>
    <source>
        <strain evidence="18">Lindl</strain>
    </source>
</reference>
<evidence type="ECO:0000256" key="5">
    <source>
        <dbReference type="ARBA" id="ARBA00008372"/>
    </source>
</evidence>
<protein>
    <recommendedName>
        <fullName evidence="7">poly(A)-specific ribonuclease</fullName>
        <ecNumber evidence="7">3.1.13.4</ecNumber>
    </recommendedName>
</protein>
<dbReference type="Gene3D" id="3.30.420.10">
    <property type="entry name" value="Ribonuclease H-like superfamily/Ribonuclease H"/>
    <property type="match status" value="2"/>
</dbReference>
<proteinExistence type="inferred from homology"/>
<evidence type="ECO:0000256" key="13">
    <source>
        <dbReference type="ARBA" id="ARBA00022884"/>
    </source>
</evidence>
<organism evidence="18 19">
    <name type="scientific">Dendrobium chrysotoxum</name>
    <name type="common">Orchid</name>
    <dbReference type="NCBI Taxonomy" id="161865"/>
    <lineage>
        <taxon>Eukaryota</taxon>
        <taxon>Viridiplantae</taxon>
        <taxon>Streptophyta</taxon>
        <taxon>Embryophyta</taxon>
        <taxon>Tracheophyta</taxon>
        <taxon>Spermatophyta</taxon>
        <taxon>Magnoliopsida</taxon>
        <taxon>Liliopsida</taxon>
        <taxon>Asparagales</taxon>
        <taxon>Orchidaceae</taxon>
        <taxon>Epidendroideae</taxon>
        <taxon>Malaxideae</taxon>
        <taxon>Dendrobiinae</taxon>
        <taxon>Dendrobium</taxon>
    </lineage>
</organism>
<dbReference type="Proteomes" id="UP000775213">
    <property type="component" value="Unassembled WGS sequence"/>
</dbReference>
<dbReference type="GO" id="GO:0003723">
    <property type="term" value="F:RNA binding"/>
    <property type="evidence" value="ECO:0007669"/>
    <property type="project" value="UniProtKB-KW"/>
</dbReference>
<evidence type="ECO:0000313" key="18">
    <source>
        <dbReference type="EMBL" id="KAH0452948.1"/>
    </source>
</evidence>
<dbReference type="InterPro" id="IPR012337">
    <property type="entry name" value="RNaseH-like_sf"/>
</dbReference>
<keyword evidence="8" id="KW-0963">Cytoplasm</keyword>
<accession>A0AAV7GB12</accession>
<keyword evidence="13" id="KW-0694">RNA-binding</keyword>
<evidence type="ECO:0000256" key="2">
    <source>
        <dbReference type="ARBA" id="ARBA00001968"/>
    </source>
</evidence>
<dbReference type="InterPro" id="IPR039637">
    <property type="entry name" value="CNOT7/CNOT8/Pop2"/>
</dbReference>
<evidence type="ECO:0000313" key="19">
    <source>
        <dbReference type="Proteomes" id="UP000775213"/>
    </source>
</evidence>
<keyword evidence="9" id="KW-0540">Nuclease</keyword>
<comment type="caution">
    <text evidence="18">The sequence shown here is derived from an EMBL/GenBank/DDBJ whole genome shotgun (WGS) entry which is preliminary data.</text>
</comment>
<evidence type="ECO:0000256" key="15">
    <source>
        <dbReference type="ARBA" id="ARBA00023163"/>
    </source>
</evidence>
<dbReference type="GO" id="GO:0004535">
    <property type="term" value="F:poly(A)-specific ribonuclease activity"/>
    <property type="evidence" value="ECO:0007669"/>
    <property type="project" value="UniProtKB-EC"/>
</dbReference>
<dbReference type="Pfam" id="PF04857">
    <property type="entry name" value="CAF1"/>
    <property type="match status" value="4"/>
</dbReference>
<keyword evidence="11" id="KW-0378">Hydrolase</keyword>
<evidence type="ECO:0000256" key="9">
    <source>
        <dbReference type="ARBA" id="ARBA00022722"/>
    </source>
</evidence>
<evidence type="ECO:0000256" key="17">
    <source>
        <dbReference type="ARBA" id="ARBA00025148"/>
    </source>
</evidence>
<evidence type="ECO:0000256" key="12">
    <source>
        <dbReference type="ARBA" id="ARBA00022839"/>
    </source>
</evidence>
<keyword evidence="14" id="KW-0805">Transcription regulation</keyword>
<keyword evidence="12" id="KW-0269">Exonuclease</keyword>
<dbReference type="SUPFAM" id="SSF53098">
    <property type="entry name" value="Ribonuclease H-like"/>
    <property type="match status" value="2"/>
</dbReference>
<evidence type="ECO:0000256" key="11">
    <source>
        <dbReference type="ARBA" id="ARBA00022801"/>
    </source>
</evidence>
<comment type="subcellular location">
    <subcellularLocation>
        <location evidence="4">Cytoplasm</location>
    </subcellularLocation>
    <subcellularLocation>
        <location evidence="3">Nucleus</location>
    </subcellularLocation>
</comment>
<dbReference type="GO" id="GO:0030014">
    <property type="term" value="C:CCR4-NOT complex"/>
    <property type="evidence" value="ECO:0007669"/>
    <property type="project" value="InterPro"/>
</dbReference>
<evidence type="ECO:0000256" key="8">
    <source>
        <dbReference type="ARBA" id="ARBA00022490"/>
    </source>
</evidence>
<dbReference type="InterPro" id="IPR006941">
    <property type="entry name" value="RNase_CAF1"/>
</dbReference>
<dbReference type="GO" id="GO:0046872">
    <property type="term" value="F:metal ion binding"/>
    <property type="evidence" value="ECO:0007669"/>
    <property type="project" value="UniProtKB-KW"/>
</dbReference>
<dbReference type="EC" id="3.1.13.4" evidence="7"/>
<evidence type="ECO:0000256" key="4">
    <source>
        <dbReference type="ARBA" id="ARBA00004496"/>
    </source>
</evidence>
<evidence type="ECO:0000256" key="1">
    <source>
        <dbReference type="ARBA" id="ARBA00001663"/>
    </source>
</evidence>
<keyword evidence="16" id="KW-0539">Nucleus</keyword>
<evidence type="ECO:0000256" key="10">
    <source>
        <dbReference type="ARBA" id="ARBA00022723"/>
    </source>
</evidence>
<sequence>MSASEKLYGNSVAADSVEIREVWNFNLEEEFFLISSIVAEYPFVAIDSEFPGVPLRPVIASPTSFTDFNYQTLKTNVNDLKLIQVGLTFFDSSGRLPLFGSPPRPCIWQFNFREFDAASDVFAPDSIELLRRSGINFEKNHCLGVAANRFAELMIASGVVLTDTVQWITFHGCYDFGYLLKMLTCRNLPDSQEDFFHSLRLYFPNVYDIKHLTKICYNFHGGLNKLAGLLGVKGLGTCHQAGPDSLLTAATFTKLKYCFANGSAQRCAGVLYGLGVTIKTGSSQFTTIGGFNFGFKRSRTLVRELLQETPVSASVRTNSAPKALSKTCLSMLMDAGIVKISLYPFKTAIFFIFLSAEEGISADGITVETAKYDMAIFSKDLMNRCKEGFQQDIGDLDIIQSRRRLDTSPSPFSCYRCPMWSLHNLNGDFAADPVEIREVWDSNLEEELSLIRSIVADYPFVSIDTEFASVILFPVVTSPTSLPVINYQTLKLNVNVLKLIQLGLTFFDSSGRLPHFGSPPRPRIWQFNFREFDATRDNFDRSSIEHLLSKGMDLEKYHRLGVTANRFAELIISSGIVQNASVQWISFHSVFDLGYLLKTLTGRNLPDSREDFCRSLRLYFPKVYDIKHLMKFCDNLSPGGLNKVAEDLGVRRAGTYHQTGSDSLLAAAVFRKLKDRFFLGSVERYEGVLRGLGPD</sequence>
<evidence type="ECO:0000256" key="6">
    <source>
        <dbReference type="ARBA" id="ARBA00011757"/>
    </source>
</evidence>
<comment type="function">
    <text evidence="17">Ubiquitous transcription factor required for a diverse set of processes. It is a component of the CCR4 complex involved in the control of gene expression.</text>
</comment>
<dbReference type="GO" id="GO:0005634">
    <property type="term" value="C:nucleus"/>
    <property type="evidence" value="ECO:0007669"/>
    <property type="project" value="UniProtKB-SubCell"/>
</dbReference>
<keyword evidence="10" id="KW-0479">Metal-binding</keyword>
<name>A0AAV7GB12_DENCH</name>
<comment type="cofactor">
    <cofactor evidence="2">
        <name>a divalent metal cation</name>
        <dbReference type="ChEBI" id="CHEBI:60240"/>
    </cofactor>
</comment>
<keyword evidence="15" id="KW-0804">Transcription</keyword>
<comment type="catalytic activity">
    <reaction evidence="1">
        <text>Exonucleolytic cleavage of poly(A) to 5'-AMP.</text>
        <dbReference type="EC" id="3.1.13.4"/>
    </reaction>
</comment>
<dbReference type="PANTHER" id="PTHR10797">
    <property type="entry name" value="CCR4-NOT TRANSCRIPTION COMPLEX SUBUNIT"/>
    <property type="match status" value="1"/>
</dbReference>
<evidence type="ECO:0000256" key="16">
    <source>
        <dbReference type="ARBA" id="ARBA00023242"/>
    </source>
</evidence>
<evidence type="ECO:0000256" key="14">
    <source>
        <dbReference type="ARBA" id="ARBA00023015"/>
    </source>
</evidence>
<evidence type="ECO:0000256" key="7">
    <source>
        <dbReference type="ARBA" id="ARBA00012161"/>
    </source>
</evidence>
<dbReference type="InterPro" id="IPR036397">
    <property type="entry name" value="RNaseH_sf"/>
</dbReference>
<dbReference type="GO" id="GO:0005737">
    <property type="term" value="C:cytoplasm"/>
    <property type="evidence" value="ECO:0007669"/>
    <property type="project" value="UniProtKB-SubCell"/>
</dbReference>
<comment type="similarity">
    <text evidence="5">Belongs to the CAF1 family.</text>
</comment>
<evidence type="ECO:0000256" key="3">
    <source>
        <dbReference type="ARBA" id="ARBA00004123"/>
    </source>
</evidence>
<dbReference type="EMBL" id="JAGFBR010000016">
    <property type="protein sequence ID" value="KAH0452948.1"/>
    <property type="molecule type" value="Genomic_DNA"/>
</dbReference>
<comment type="subunit">
    <text evidence="6">Component of the CCR4-NOT complex, at least composed of CRR4 and CAF1 proteins.</text>
</comment>
<dbReference type="AlphaFoldDB" id="A0AAV7GB12"/>